<dbReference type="Proteomes" id="UP000681722">
    <property type="component" value="Unassembled WGS sequence"/>
</dbReference>
<evidence type="ECO:0000313" key="4">
    <source>
        <dbReference type="EMBL" id="CAF4297951.1"/>
    </source>
</evidence>
<organism evidence="1 5">
    <name type="scientific">Didymodactylos carnosus</name>
    <dbReference type="NCBI Taxonomy" id="1234261"/>
    <lineage>
        <taxon>Eukaryota</taxon>
        <taxon>Metazoa</taxon>
        <taxon>Spiralia</taxon>
        <taxon>Gnathifera</taxon>
        <taxon>Rotifera</taxon>
        <taxon>Eurotatoria</taxon>
        <taxon>Bdelloidea</taxon>
        <taxon>Philodinida</taxon>
        <taxon>Philodinidae</taxon>
        <taxon>Didymodactylos</taxon>
    </lineage>
</organism>
<dbReference type="AlphaFoldDB" id="A0A815IIK5"/>
<proteinExistence type="predicted"/>
<dbReference type="EMBL" id="CAJOBA010057153">
    <property type="protein sequence ID" value="CAF4297951.1"/>
    <property type="molecule type" value="Genomic_DNA"/>
</dbReference>
<evidence type="ECO:0000313" key="5">
    <source>
        <dbReference type="Proteomes" id="UP000663829"/>
    </source>
</evidence>
<evidence type="ECO:0000313" key="1">
    <source>
        <dbReference type="EMBL" id="CAF1368819.1"/>
    </source>
</evidence>
<accession>A0A815IIK5</accession>
<keyword evidence="5" id="KW-1185">Reference proteome</keyword>
<gene>
    <name evidence="1" type="ORF">GPM918_LOCUS31751</name>
    <name evidence="2" type="ORF">OVA965_LOCUS37334</name>
    <name evidence="3" type="ORF">SRO942_LOCUS32402</name>
    <name evidence="4" type="ORF">TMI583_LOCUS38404</name>
</gene>
<comment type="caution">
    <text evidence="1">The sequence shown here is derived from an EMBL/GenBank/DDBJ whole genome shotgun (WGS) entry which is preliminary data.</text>
</comment>
<sequence>MSNTVHPLINTILLIVNLRFGPGIRNATGTDARSRSDQVETYQPGRFRSNYWTELGRVGPRPIDLAYN</sequence>
<evidence type="ECO:0000313" key="2">
    <source>
        <dbReference type="EMBL" id="CAF1510092.1"/>
    </source>
</evidence>
<dbReference type="Proteomes" id="UP000682733">
    <property type="component" value="Unassembled WGS sequence"/>
</dbReference>
<evidence type="ECO:0000313" key="3">
    <source>
        <dbReference type="EMBL" id="CAF4253456.1"/>
    </source>
</evidence>
<dbReference type="Proteomes" id="UP000663829">
    <property type="component" value="Unassembled WGS sequence"/>
</dbReference>
<dbReference type="Proteomes" id="UP000677228">
    <property type="component" value="Unassembled WGS sequence"/>
</dbReference>
<protein>
    <submittedName>
        <fullName evidence="1">Uncharacterized protein</fullName>
    </submittedName>
</protein>
<dbReference type="EMBL" id="CAJNOQ010015804">
    <property type="protein sequence ID" value="CAF1368819.1"/>
    <property type="molecule type" value="Genomic_DNA"/>
</dbReference>
<dbReference type="EMBL" id="CAJNOK010035089">
    <property type="protein sequence ID" value="CAF1510092.1"/>
    <property type="molecule type" value="Genomic_DNA"/>
</dbReference>
<dbReference type="EMBL" id="CAJOBC010074361">
    <property type="protein sequence ID" value="CAF4253456.1"/>
    <property type="molecule type" value="Genomic_DNA"/>
</dbReference>
<reference evidence="1" key="1">
    <citation type="submission" date="2021-02" db="EMBL/GenBank/DDBJ databases">
        <authorList>
            <person name="Nowell W R."/>
        </authorList>
    </citation>
    <scope>NUCLEOTIDE SEQUENCE</scope>
</reference>
<name>A0A815IIK5_9BILA</name>